<evidence type="ECO:0000256" key="4">
    <source>
        <dbReference type="ARBA" id="ARBA00023295"/>
    </source>
</evidence>
<dbReference type="InterPro" id="IPR000757">
    <property type="entry name" value="Beta-glucanase-like"/>
</dbReference>
<dbReference type="Pfam" id="PF00722">
    <property type="entry name" value="Glyco_hydro_16"/>
    <property type="match status" value="1"/>
</dbReference>
<comment type="similarity">
    <text evidence="1">Belongs to the glycosyl hydrolase 16 family.</text>
</comment>
<evidence type="ECO:0000256" key="1">
    <source>
        <dbReference type="ARBA" id="ARBA00006865"/>
    </source>
</evidence>
<sequence length="384" mass="41541">MSFRLYKPKQRAIDNGWLVSNWGNELTSIQDWQADNVYKTPDGGVSLVLDGTGINKPYAGGEIKSADIDTTGTWSWTAQAPQIVKGAIFGMFLRSHRDYSDRPVEFDWEFVGRYGTTAVKVTVHMYEEDGSHISNLAQTFVDLGFDASKGFHTYTTTVTGTSAVFMVDGKVVHTFDKDDMPDGVWYSAPMRSYANLWATDPDKAGWSGVFTGDYLPITARILRAETPGMVYNPPPVILSGTAKGDSLQGRAGNDLLRGLGGDDRLMGRDGDDRLIGGDGADRLQGGIGDDTLSAGMDNDRDVFVFGSDVGTDTLVNFDPGEDVMLMAIDGISGLGARAKPHSLWIGYPGDDAVVRGDLNGDGVVDFKIVLLGVDRLTADDFVFS</sequence>
<comment type="caution">
    <text evidence="9">The sequence shown here is derived from an EMBL/GenBank/DDBJ whole genome shotgun (WGS) entry which is preliminary data.</text>
</comment>
<dbReference type="InterPro" id="IPR018511">
    <property type="entry name" value="Hemolysin-typ_Ca-bd_CS"/>
</dbReference>
<evidence type="ECO:0000313" key="10">
    <source>
        <dbReference type="Proteomes" id="UP000019666"/>
    </source>
</evidence>
<dbReference type="Gene3D" id="2.150.10.10">
    <property type="entry name" value="Serralysin-like metalloprotease, C-terminal"/>
    <property type="match status" value="1"/>
</dbReference>
<dbReference type="Pfam" id="PF00353">
    <property type="entry name" value="HemolysinCabind"/>
    <property type="match status" value="1"/>
</dbReference>
<gene>
    <name evidence="9" type="ORF">Rumeso_00051</name>
</gene>
<keyword evidence="3" id="KW-0378">Hydrolase</keyword>
<dbReference type="PROSITE" id="PS00330">
    <property type="entry name" value="HEMOLYSIN_CALCIUM"/>
    <property type="match status" value="2"/>
</dbReference>
<dbReference type="PROSITE" id="PS51762">
    <property type="entry name" value="GH16_2"/>
    <property type="match status" value="1"/>
</dbReference>
<dbReference type="InterPro" id="IPR044791">
    <property type="entry name" value="Beta-glucanase/XTH"/>
</dbReference>
<organism evidence="9 10">
    <name type="scientific">Rubellimicrobium mesophilum DSM 19309</name>
    <dbReference type="NCBI Taxonomy" id="442562"/>
    <lineage>
        <taxon>Bacteria</taxon>
        <taxon>Pseudomonadati</taxon>
        <taxon>Pseudomonadota</taxon>
        <taxon>Alphaproteobacteria</taxon>
        <taxon>Rhodobacterales</taxon>
        <taxon>Roseobacteraceae</taxon>
        <taxon>Rubellimicrobium</taxon>
    </lineage>
</organism>
<dbReference type="SUPFAM" id="SSF51120">
    <property type="entry name" value="beta-Roll"/>
    <property type="match status" value="1"/>
</dbReference>
<dbReference type="Gene3D" id="2.60.120.200">
    <property type="match status" value="1"/>
</dbReference>
<evidence type="ECO:0000259" key="8">
    <source>
        <dbReference type="PROSITE" id="PS51762"/>
    </source>
</evidence>
<evidence type="ECO:0000313" key="9">
    <source>
        <dbReference type="EMBL" id="EYD78357.1"/>
    </source>
</evidence>
<name>A0A017HV23_9RHOB</name>
<evidence type="ECO:0000256" key="5">
    <source>
        <dbReference type="ARBA" id="ARBA00029722"/>
    </source>
</evidence>
<dbReference type="PATRIC" id="fig|442562.3.peg.52"/>
<dbReference type="OrthoDB" id="7667126at2"/>
<evidence type="ECO:0000256" key="3">
    <source>
        <dbReference type="ARBA" id="ARBA00022801"/>
    </source>
</evidence>
<dbReference type="PANTHER" id="PTHR31062">
    <property type="entry name" value="XYLOGLUCAN ENDOTRANSGLUCOSYLASE/HYDROLASE PROTEIN 8-RELATED"/>
    <property type="match status" value="1"/>
</dbReference>
<feature type="domain" description="GH16" evidence="8">
    <location>
        <begin position="1"/>
        <end position="232"/>
    </location>
</feature>
<dbReference type="EMBL" id="AOSK01000004">
    <property type="protein sequence ID" value="EYD78357.1"/>
    <property type="molecule type" value="Genomic_DNA"/>
</dbReference>
<dbReference type="RefSeq" id="WP_051520930.1">
    <property type="nucleotide sequence ID" value="NZ_KK088534.1"/>
</dbReference>
<dbReference type="InterPro" id="IPR001343">
    <property type="entry name" value="Hemolysn_Ca-bd"/>
</dbReference>
<dbReference type="STRING" id="442562.Rumeso_00051"/>
<dbReference type="SUPFAM" id="SSF49899">
    <property type="entry name" value="Concanavalin A-like lectins/glucanases"/>
    <property type="match status" value="1"/>
</dbReference>
<keyword evidence="4" id="KW-0326">Glycosidase</keyword>
<dbReference type="HOGENOM" id="CLU_052017_0_0_5"/>
<dbReference type="InterPro" id="IPR013320">
    <property type="entry name" value="ConA-like_dom_sf"/>
</dbReference>
<dbReference type="Proteomes" id="UP000019666">
    <property type="component" value="Unassembled WGS sequence"/>
</dbReference>
<protein>
    <recommendedName>
        <fullName evidence="2">Beta-glucanase</fullName>
    </recommendedName>
    <alternativeName>
        <fullName evidence="7">1,3-1,4-beta-D-glucan 4-glucanohydrolase</fullName>
    </alternativeName>
    <alternativeName>
        <fullName evidence="6">Endo-beta-1,3-1,4 glucanase</fullName>
    </alternativeName>
    <alternativeName>
        <fullName evidence="5">Lichenase</fullName>
    </alternativeName>
</protein>
<evidence type="ECO:0000256" key="2">
    <source>
        <dbReference type="ARBA" id="ARBA00014569"/>
    </source>
</evidence>
<reference evidence="9 10" key="1">
    <citation type="submission" date="2013-02" db="EMBL/GenBank/DDBJ databases">
        <authorList>
            <person name="Fiebig A."/>
            <person name="Goeker M."/>
            <person name="Klenk H.-P.P."/>
        </authorList>
    </citation>
    <scope>NUCLEOTIDE SEQUENCE [LARGE SCALE GENOMIC DNA]</scope>
    <source>
        <strain evidence="9 10">DSM 19309</strain>
    </source>
</reference>
<keyword evidence="10" id="KW-1185">Reference proteome</keyword>
<dbReference type="GO" id="GO:0004553">
    <property type="term" value="F:hydrolase activity, hydrolyzing O-glycosyl compounds"/>
    <property type="evidence" value="ECO:0007669"/>
    <property type="project" value="InterPro"/>
</dbReference>
<dbReference type="AlphaFoldDB" id="A0A017HV23"/>
<dbReference type="PRINTS" id="PR00313">
    <property type="entry name" value="CABNDNGRPT"/>
</dbReference>
<dbReference type="InterPro" id="IPR011049">
    <property type="entry name" value="Serralysin-like_metalloprot_C"/>
</dbReference>
<dbReference type="GO" id="GO:0005975">
    <property type="term" value="P:carbohydrate metabolic process"/>
    <property type="evidence" value="ECO:0007669"/>
    <property type="project" value="InterPro"/>
</dbReference>
<accession>A0A017HV23</accession>
<dbReference type="GO" id="GO:0005509">
    <property type="term" value="F:calcium ion binding"/>
    <property type="evidence" value="ECO:0007669"/>
    <property type="project" value="InterPro"/>
</dbReference>
<evidence type="ECO:0000256" key="6">
    <source>
        <dbReference type="ARBA" id="ARBA00029771"/>
    </source>
</evidence>
<proteinExistence type="inferred from homology"/>
<evidence type="ECO:0000256" key="7">
    <source>
        <dbReference type="ARBA" id="ARBA00031665"/>
    </source>
</evidence>